<evidence type="ECO:0000313" key="3">
    <source>
        <dbReference type="Proteomes" id="UP001194468"/>
    </source>
</evidence>
<evidence type="ECO:0000313" key="2">
    <source>
        <dbReference type="EMBL" id="KAF8431080.1"/>
    </source>
</evidence>
<comment type="caution">
    <text evidence="2">The sequence shown here is derived from an EMBL/GenBank/DDBJ whole genome shotgun (WGS) entry which is preliminary data.</text>
</comment>
<reference evidence="2" key="2">
    <citation type="journal article" date="2020" name="Nat. Commun.">
        <title>Large-scale genome sequencing of mycorrhizal fungi provides insights into the early evolution of symbiotic traits.</title>
        <authorList>
            <person name="Miyauchi S."/>
            <person name="Kiss E."/>
            <person name="Kuo A."/>
            <person name="Drula E."/>
            <person name="Kohler A."/>
            <person name="Sanchez-Garcia M."/>
            <person name="Morin E."/>
            <person name="Andreopoulos B."/>
            <person name="Barry K.W."/>
            <person name="Bonito G."/>
            <person name="Buee M."/>
            <person name="Carver A."/>
            <person name="Chen C."/>
            <person name="Cichocki N."/>
            <person name="Clum A."/>
            <person name="Culley D."/>
            <person name="Crous P.W."/>
            <person name="Fauchery L."/>
            <person name="Girlanda M."/>
            <person name="Hayes R.D."/>
            <person name="Keri Z."/>
            <person name="LaButti K."/>
            <person name="Lipzen A."/>
            <person name="Lombard V."/>
            <person name="Magnuson J."/>
            <person name="Maillard F."/>
            <person name="Murat C."/>
            <person name="Nolan M."/>
            <person name="Ohm R.A."/>
            <person name="Pangilinan J."/>
            <person name="Pereira M.F."/>
            <person name="Perotto S."/>
            <person name="Peter M."/>
            <person name="Pfister S."/>
            <person name="Riley R."/>
            <person name="Sitrit Y."/>
            <person name="Stielow J.B."/>
            <person name="Szollosi G."/>
            <person name="Zifcakova L."/>
            <person name="Stursova M."/>
            <person name="Spatafora J.W."/>
            <person name="Tedersoo L."/>
            <person name="Vaario L.M."/>
            <person name="Yamada A."/>
            <person name="Yan M."/>
            <person name="Wang P."/>
            <person name="Xu J."/>
            <person name="Bruns T."/>
            <person name="Baldrian P."/>
            <person name="Vilgalys R."/>
            <person name="Dunand C."/>
            <person name="Henrissat B."/>
            <person name="Grigoriev I.V."/>
            <person name="Hibbett D."/>
            <person name="Nagy L.G."/>
            <person name="Martin F.M."/>
        </authorList>
    </citation>
    <scope>NUCLEOTIDE SEQUENCE</scope>
    <source>
        <strain evidence="2">BED1</strain>
    </source>
</reference>
<keyword evidence="3" id="KW-1185">Reference proteome</keyword>
<protein>
    <submittedName>
        <fullName evidence="2">Uncharacterized protein</fullName>
    </submittedName>
</protein>
<accession>A0AAD4G9V8</accession>
<dbReference type="EMBL" id="WHUW01000053">
    <property type="protein sequence ID" value="KAF8431080.1"/>
    <property type="molecule type" value="Genomic_DNA"/>
</dbReference>
<dbReference type="Proteomes" id="UP001194468">
    <property type="component" value="Unassembled WGS sequence"/>
</dbReference>
<sequence>MYPTSDMLASQHDFERNRWQGPVQVDRQPNEEQCKSLSGAYNSAESLWRLQTETKLATKAAEIYFNEGRTAIQQHMRSYRSGRHPRSAEWIYTVFSAARQESENEQGILTRRKIPGRRIERVGVGSEARNYPSRPEDTSDAPALELASKPAEQAHWGTVWDSGLNRVSNVGVGK</sequence>
<reference evidence="2" key="1">
    <citation type="submission" date="2019-10" db="EMBL/GenBank/DDBJ databases">
        <authorList>
            <consortium name="DOE Joint Genome Institute"/>
            <person name="Kuo A."/>
            <person name="Miyauchi S."/>
            <person name="Kiss E."/>
            <person name="Drula E."/>
            <person name="Kohler A."/>
            <person name="Sanchez-Garcia M."/>
            <person name="Andreopoulos B."/>
            <person name="Barry K.W."/>
            <person name="Bonito G."/>
            <person name="Buee M."/>
            <person name="Carver A."/>
            <person name="Chen C."/>
            <person name="Cichocki N."/>
            <person name="Clum A."/>
            <person name="Culley D."/>
            <person name="Crous P.W."/>
            <person name="Fauchery L."/>
            <person name="Girlanda M."/>
            <person name="Hayes R."/>
            <person name="Keri Z."/>
            <person name="LaButti K."/>
            <person name="Lipzen A."/>
            <person name="Lombard V."/>
            <person name="Magnuson J."/>
            <person name="Maillard F."/>
            <person name="Morin E."/>
            <person name="Murat C."/>
            <person name="Nolan M."/>
            <person name="Ohm R."/>
            <person name="Pangilinan J."/>
            <person name="Pereira M."/>
            <person name="Perotto S."/>
            <person name="Peter M."/>
            <person name="Riley R."/>
            <person name="Sitrit Y."/>
            <person name="Stielow B."/>
            <person name="Szollosi G."/>
            <person name="Zifcakova L."/>
            <person name="Stursova M."/>
            <person name="Spatafora J.W."/>
            <person name="Tedersoo L."/>
            <person name="Vaario L.-M."/>
            <person name="Yamada A."/>
            <person name="Yan M."/>
            <person name="Wang P."/>
            <person name="Xu J."/>
            <person name="Bruns T."/>
            <person name="Baldrian P."/>
            <person name="Vilgalys R."/>
            <person name="Henrissat B."/>
            <person name="Grigoriev I.V."/>
            <person name="Hibbett D."/>
            <person name="Nagy L.G."/>
            <person name="Martin F.M."/>
        </authorList>
    </citation>
    <scope>NUCLEOTIDE SEQUENCE</scope>
    <source>
        <strain evidence="2">BED1</strain>
    </source>
</reference>
<name>A0AAD4G9V8_BOLED</name>
<proteinExistence type="predicted"/>
<evidence type="ECO:0000256" key="1">
    <source>
        <dbReference type="SAM" id="MobiDB-lite"/>
    </source>
</evidence>
<organism evidence="2 3">
    <name type="scientific">Boletus edulis BED1</name>
    <dbReference type="NCBI Taxonomy" id="1328754"/>
    <lineage>
        <taxon>Eukaryota</taxon>
        <taxon>Fungi</taxon>
        <taxon>Dikarya</taxon>
        <taxon>Basidiomycota</taxon>
        <taxon>Agaricomycotina</taxon>
        <taxon>Agaricomycetes</taxon>
        <taxon>Agaricomycetidae</taxon>
        <taxon>Boletales</taxon>
        <taxon>Boletineae</taxon>
        <taxon>Boletaceae</taxon>
        <taxon>Boletoideae</taxon>
        <taxon>Boletus</taxon>
    </lineage>
</organism>
<feature type="region of interest" description="Disordered" evidence="1">
    <location>
        <begin position="1"/>
        <end position="29"/>
    </location>
</feature>
<feature type="region of interest" description="Disordered" evidence="1">
    <location>
        <begin position="125"/>
        <end position="144"/>
    </location>
</feature>
<gene>
    <name evidence="2" type="ORF">L210DRAFT_3508043</name>
</gene>
<dbReference type="AlphaFoldDB" id="A0AAD4G9V8"/>